<accession>L1II13</accession>
<dbReference type="FunFam" id="3.30.540.10:FF:000004">
    <property type="entry name" value="Inositol-1-monophosphatase"/>
    <property type="match status" value="1"/>
</dbReference>
<feature type="binding site" evidence="8">
    <location>
        <position position="239"/>
    </location>
    <ligand>
        <name>Mg(2+)</name>
        <dbReference type="ChEBI" id="CHEBI:18420"/>
        <label>1</label>
        <note>catalytic</note>
    </ligand>
</feature>
<name>L1II13_GUITC</name>
<dbReference type="Gene3D" id="3.30.540.10">
    <property type="entry name" value="Fructose-1,6-Bisphosphatase, subunit A, domain 1"/>
    <property type="match status" value="1"/>
</dbReference>
<keyword evidence="12" id="KW-1185">Reference proteome</keyword>
<comment type="similarity">
    <text evidence="4 9">Belongs to the inositol monophosphatase superfamily.</text>
</comment>
<evidence type="ECO:0000256" key="2">
    <source>
        <dbReference type="ARBA" id="ARBA00001946"/>
    </source>
</evidence>
<dbReference type="RefSeq" id="XP_005822430.1">
    <property type="nucleotide sequence ID" value="XM_005822373.1"/>
</dbReference>
<dbReference type="PROSITE" id="PS00630">
    <property type="entry name" value="IMP_2"/>
    <property type="match status" value="1"/>
</dbReference>
<keyword evidence="7 8" id="KW-0460">Magnesium</keyword>
<dbReference type="InterPro" id="IPR020583">
    <property type="entry name" value="Inositol_monoP_metal-BS"/>
</dbReference>
<dbReference type="UniPathway" id="UPA00823">
    <property type="reaction ID" value="UER00788"/>
</dbReference>
<comment type="catalytic activity">
    <reaction evidence="1 9">
        <text>a myo-inositol phosphate + H2O = myo-inositol + phosphate</text>
        <dbReference type="Rhea" id="RHEA:24056"/>
        <dbReference type="ChEBI" id="CHEBI:15377"/>
        <dbReference type="ChEBI" id="CHEBI:17268"/>
        <dbReference type="ChEBI" id="CHEBI:43474"/>
        <dbReference type="ChEBI" id="CHEBI:84139"/>
        <dbReference type="EC" id="3.1.3.25"/>
    </reaction>
</comment>
<dbReference type="GO" id="GO:0008934">
    <property type="term" value="F:inositol monophosphate 1-phosphatase activity"/>
    <property type="evidence" value="ECO:0007669"/>
    <property type="project" value="InterPro"/>
</dbReference>
<dbReference type="InterPro" id="IPR033942">
    <property type="entry name" value="IMPase"/>
</dbReference>
<evidence type="ECO:0000256" key="8">
    <source>
        <dbReference type="PIRSR" id="PIRSR600760-2"/>
    </source>
</evidence>
<dbReference type="PANTHER" id="PTHR20854">
    <property type="entry name" value="INOSITOL MONOPHOSPHATASE"/>
    <property type="match status" value="1"/>
</dbReference>
<dbReference type="PANTHER" id="PTHR20854:SF4">
    <property type="entry name" value="INOSITOL-1-MONOPHOSPHATASE-RELATED"/>
    <property type="match status" value="1"/>
</dbReference>
<keyword evidence="5 8" id="KW-0479">Metal-binding</keyword>
<evidence type="ECO:0000256" key="6">
    <source>
        <dbReference type="ARBA" id="ARBA00022801"/>
    </source>
</evidence>
<feature type="binding site" evidence="8">
    <location>
        <position position="91"/>
    </location>
    <ligand>
        <name>Mg(2+)</name>
        <dbReference type="ChEBI" id="CHEBI:18420"/>
        <label>1</label>
        <note>catalytic</note>
    </ligand>
</feature>
<evidence type="ECO:0000256" key="5">
    <source>
        <dbReference type="ARBA" id="ARBA00022723"/>
    </source>
</evidence>
<dbReference type="GO" id="GO:0006021">
    <property type="term" value="P:inositol biosynthetic process"/>
    <property type="evidence" value="ECO:0007669"/>
    <property type="project" value="UniProtKB-UniPathway"/>
</dbReference>
<dbReference type="AlphaFoldDB" id="L1II13"/>
<dbReference type="GO" id="GO:0007165">
    <property type="term" value="P:signal transduction"/>
    <property type="evidence" value="ECO:0007669"/>
    <property type="project" value="TreeGrafter"/>
</dbReference>
<dbReference type="HOGENOM" id="CLU_044118_1_0_1"/>
<reference evidence="11" key="3">
    <citation type="submission" date="2015-06" db="UniProtKB">
        <authorList>
            <consortium name="EnsemblProtists"/>
        </authorList>
    </citation>
    <scope>IDENTIFICATION</scope>
</reference>
<dbReference type="EMBL" id="JH993090">
    <property type="protein sequence ID" value="EKX35450.1"/>
    <property type="molecule type" value="Genomic_DNA"/>
</dbReference>
<evidence type="ECO:0000256" key="9">
    <source>
        <dbReference type="RuleBase" id="RU364068"/>
    </source>
</evidence>
<dbReference type="OMA" id="ERGLHPW"/>
<dbReference type="KEGG" id="gtt:GUITHDRAFT_118366"/>
<dbReference type="FunFam" id="3.40.190.80:FF:000002">
    <property type="entry name" value="Inositol-1-monophosphatase"/>
    <property type="match status" value="1"/>
</dbReference>
<dbReference type="PRINTS" id="PR00377">
    <property type="entry name" value="IMPHPHTASES"/>
</dbReference>
<dbReference type="InterPro" id="IPR020550">
    <property type="entry name" value="Inositol_monophosphatase_CS"/>
</dbReference>
<dbReference type="EC" id="3.1.3.25" evidence="9"/>
<evidence type="ECO:0000313" key="12">
    <source>
        <dbReference type="Proteomes" id="UP000011087"/>
    </source>
</evidence>
<evidence type="ECO:0000256" key="3">
    <source>
        <dbReference type="ARBA" id="ARBA00005152"/>
    </source>
</evidence>
<evidence type="ECO:0000313" key="11">
    <source>
        <dbReference type="EnsemblProtists" id="EKX35450"/>
    </source>
</evidence>
<dbReference type="STRING" id="905079.L1II13"/>
<proteinExistence type="inferred from homology"/>
<feature type="binding site" evidence="8">
    <location>
        <position position="112"/>
    </location>
    <ligand>
        <name>Mg(2+)</name>
        <dbReference type="ChEBI" id="CHEBI:18420"/>
        <label>1</label>
        <note>catalytic</note>
    </ligand>
</feature>
<dbReference type="GO" id="GO:0046854">
    <property type="term" value="P:phosphatidylinositol phosphate biosynthetic process"/>
    <property type="evidence" value="ECO:0007669"/>
    <property type="project" value="InterPro"/>
</dbReference>
<dbReference type="Gene3D" id="3.40.190.80">
    <property type="match status" value="1"/>
</dbReference>
<feature type="binding site" evidence="8">
    <location>
        <position position="109"/>
    </location>
    <ligand>
        <name>Mg(2+)</name>
        <dbReference type="ChEBI" id="CHEBI:18420"/>
        <label>1</label>
        <note>catalytic</note>
    </ligand>
</feature>
<evidence type="ECO:0000256" key="1">
    <source>
        <dbReference type="ARBA" id="ARBA00001033"/>
    </source>
</evidence>
<dbReference type="InterPro" id="IPR000760">
    <property type="entry name" value="Inositol_monophosphatase-like"/>
</dbReference>
<dbReference type="GO" id="GO:0046872">
    <property type="term" value="F:metal ion binding"/>
    <property type="evidence" value="ECO:0007669"/>
    <property type="project" value="UniProtKB-KW"/>
</dbReference>
<dbReference type="Pfam" id="PF00459">
    <property type="entry name" value="Inositol_P"/>
    <property type="match status" value="1"/>
</dbReference>
<dbReference type="SUPFAM" id="SSF56655">
    <property type="entry name" value="Carbohydrate phosphatase"/>
    <property type="match status" value="1"/>
</dbReference>
<dbReference type="PaxDb" id="55529-EKX35450"/>
<comment type="cofactor">
    <cofactor evidence="2 8 9">
        <name>Mg(2+)</name>
        <dbReference type="ChEBI" id="CHEBI:18420"/>
    </cofactor>
</comment>
<reference evidence="10 12" key="1">
    <citation type="journal article" date="2012" name="Nature">
        <title>Algal genomes reveal evolutionary mosaicism and the fate of nucleomorphs.</title>
        <authorList>
            <consortium name="DOE Joint Genome Institute"/>
            <person name="Curtis B.A."/>
            <person name="Tanifuji G."/>
            <person name="Burki F."/>
            <person name="Gruber A."/>
            <person name="Irimia M."/>
            <person name="Maruyama S."/>
            <person name="Arias M.C."/>
            <person name="Ball S.G."/>
            <person name="Gile G.H."/>
            <person name="Hirakawa Y."/>
            <person name="Hopkins J.F."/>
            <person name="Kuo A."/>
            <person name="Rensing S.A."/>
            <person name="Schmutz J."/>
            <person name="Symeonidi A."/>
            <person name="Elias M."/>
            <person name="Eveleigh R.J."/>
            <person name="Herman E.K."/>
            <person name="Klute M.J."/>
            <person name="Nakayama T."/>
            <person name="Obornik M."/>
            <person name="Reyes-Prieto A."/>
            <person name="Armbrust E.V."/>
            <person name="Aves S.J."/>
            <person name="Beiko R.G."/>
            <person name="Coutinho P."/>
            <person name="Dacks J.B."/>
            <person name="Durnford D.G."/>
            <person name="Fast N.M."/>
            <person name="Green B.R."/>
            <person name="Grisdale C.J."/>
            <person name="Hempel F."/>
            <person name="Henrissat B."/>
            <person name="Hoppner M.P."/>
            <person name="Ishida K."/>
            <person name="Kim E."/>
            <person name="Koreny L."/>
            <person name="Kroth P.G."/>
            <person name="Liu Y."/>
            <person name="Malik S.B."/>
            <person name="Maier U.G."/>
            <person name="McRose D."/>
            <person name="Mock T."/>
            <person name="Neilson J.A."/>
            <person name="Onodera N.T."/>
            <person name="Poole A.M."/>
            <person name="Pritham E.J."/>
            <person name="Richards T.A."/>
            <person name="Rocap G."/>
            <person name="Roy S.W."/>
            <person name="Sarai C."/>
            <person name="Schaack S."/>
            <person name="Shirato S."/>
            <person name="Slamovits C.H."/>
            <person name="Spencer D.F."/>
            <person name="Suzuki S."/>
            <person name="Worden A.Z."/>
            <person name="Zauner S."/>
            <person name="Barry K."/>
            <person name="Bell C."/>
            <person name="Bharti A.K."/>
            <person name="Crow J.A."/>
            <person name="Grimwood J."/>
            <person name="Kramer R."/>
            <person name="Lindquist E."/>
            <person name="Lucas S."/>
            <person name="Salamov A."/>
            <person name="McFadden G.I."/>
            <person name="Lane C.E."/>
            <person name="Keeling P.J."/>
            <person name="Gray M.W."/>
            <person name="Grigoriev I.V."/>
            <person name="Archibald J.M."/>
        </authorList>
    </citation>
    <scope>NUCLEOTIDE SEQUENCE</scope>
    <source>
        <strain evidence="10 12">CCMP2712</strain>
    </source>
</reference>
<feature type="binding site" evidence="8">
    <location>
        <position position="111"/>
    </location>
    <ligand>
        <name>Mg(2+)</name>
        <dbReference type="ChEBI" id="CHEBI:18420"/>
        <label>1</label>
        <note>catalytic</note>
    </ligand>
</feature>
<evidence type="ECO:0000256" key="7">
    <source>
        <dbReference type="ARBA" id="ARBA00022842"/>
    </source>
</evidence>
<gene>
    <name evidence="10" type="ORF">GUITHDRAFT_118366</name>
</gene>
<dbReference type="InterPro" id="IPR020552">
    <property type="entry name" value="Inositol_monoPase_Li-sen"/>
</dbReference>
<comment type="pathway">
    <text evidence="3 9">Polyol metabolism; myo-inositol biosynthesis; myo-inositol from D-glucose 6-phosphate: step 2/2.</text>
</comment>
<dbReference type="Proteomes" id="UP000011087">
    <property type="component" value="Unassembled WGS sequence"/>
</dbReference>
<reference evidence="12" key="2">
    <citation type="submission" date="2012-11" db="EMBL/GenBank/DDBJ databases">
        <authorList>
            <person name="Kuo A."/>
            <person name="Curtis B.A."/>
            <person name="Tanifuji G."/>
            <person name="Burki F."/>
            <person name="Gruber A."/>
            <person name="Irimia M."/>
            <person name="Maruyama S."/>
            <person name="Arias M.C."/>
            <person name="Ball S.G."/>
            <person name="Gile G.H."/>
            <person name="Hirakawa Y."/>
            <person name="Hopkins J.F."/>
            <person name="Rensing S.A."/>
            <person name="Schmutz J."/>
            <person name="Symeonidi A."/>
            <person name="Elias M."/>
            <person name="Eveleigh R.J."/>
            <person name="Herman E.K."/>
            <person name="Klute M.J."/>
            <person name="Nakayama T."/>
            <person name="Obornik M."/>
            <person name="Reyes-Prieto A."/>
            <person name="Armbrust E.V."/>
            <person name="Aves S.J."/>
            <person name="Beiko R.G."/>
            <person name="Coutinho P."/>
            <person name="Dacks J.B."/>
            <person name="Durnford D.G."/>
            <person name="Fast N.M."/>
            <person name="Green B.R."/>
            <person name="Grisdale C."/>
            <person name="Hempe F."/>
            <person name="Henrissat B."/>
            <person name="Hoppner M.P."/>
            <person name="Ishida K.-I."/>
            <person name="Kim E."/>
            <person name="Koreny L."/>
            <person name="Kroth P.G."/>
            <person name="Liu Y."/>
            <person name="Malik S.-B."/>
            <person name="Maier U.G."/>
            <person name="McRose D."/>
            <person name="Mock T."/>
            <person name="Neilson J.A."/>
            <person name="Onodera N.T."/>
            <person name="Poole A.M."/>
            <person name="Pritham E.J."/>
            <person name="Richards T.A."/>
            <person name="Rocap G."/>
            <person name="Roy S.W."/>
            <person name="Sarai C."/>
            <person name="Schaack S."/>
            <person name="Shirato S."/>
            <person name="Slamovits C.H."/>
            <person name="Spencer D.F."/>
            <person name="Suzuki S."/>
            <person name="Worden A.Z."/>
            <person name="Zauner S."/>
            <person name="Barry K."/>
            <person name="Bell C."/>
            <person name="Bharti A.K."/>
            <person name="Crow J.A."/>
            <person name="Grimwood J."/>
            <person name="Kramer R."/>
            <person name="Lindquist E."/>
            <person name="Lucas S."/>
            <person name="Salamov A."/>
            <person name="McFadden G.I."/>
            <person name="Lane C.E."/>
            <person name="Keeling P.J."/>
            <person name="Gray M.W."/>
            <person name="Grigoriev I.V."/>
            <person name="Archibald J.M."/>
        </authorList>
    </citation>
    <scope>NUCLEOTIDE SEQUENCE</scope>
    <source>
        <strain evidence="12">CCMP2712</strain>
    </source>
</reference>
<evidence type="ECO:0000256" key="4">
    <source>
        <dbReference type="ARBA" id="ARBA00009759"/>
    </source>
</evidence>
<dbReference type="OrthoDB" id="10254945at2759"/>
<evidence type="ECO:0000313" key="10">
    <source>
        <dbReference type="EMBL" id="EKX35450.1"/>
    </source>
</evidence>
<dbReference type="eggNOG" id="KOG2951">
    <property type="taxonomic scope" value="Eukaryota"/>
</dbReference>
<protein>
    <recommendedName>
        <fullName evidence="9">Inositol-1-monophosphatase</fullName>
        <ecNumber evidence="9">3.1.3.25</ecNumber>
    </recommendedName>
</protein>
<dbReference type="CDD" id="cd01639">
    <property type="entry name" value="IMPase"/>
    <property type="match status" value="1"/>
</dbReference>
<keyword evidence="6 9" id="KW-0378">Hydrolase</keyword>
<dbReference type="PRINTS" id="PR00378">
    <property type="entry name" value="LIIMPHPHTASE"/>
</dbReference>
<dbReference type="GeneID" id="17292202"/>
<dbReference type="PROSITE" id="PS00629">
    <property type="entry name" value="IMP_1"/>
    <property type="match status" value="1"/>
</dbReference>
<sequence>MTVAVLSEVRSFLTMSAAEEATKEVDLDLALQVAIEGAKGAGGLILKSFRKDVVNKKKSLTDPVTEVDLACEDLLRALIAKHFPTHKFLGEESFEGSYNLSDDPTWVVDPIDGTANFVHGLQWTCVSVALVVDKMPMVGVVFNPVTQEMYKAVRGKGAFMNDEKISPSQVEDMPSACICTEFGANRDPEVVQKKVDIMHKVIQSPVQALRCLGSCALNMCAVASGNVDGYYEWGMHPWDVAAAFLICTEAGAVVTDLDGSAFSITARRTLVANAKIQPQLKKIIMDAGAPMQPSVN</sequence>
<organism evidence="10">
    <name type="scientific">Guillardia theta (strain CCMP2712)</name>
    <name type="common">Cryptophyte</name>
    <dbReference type="NCBI Taxonomy" id="905079"/>
    <lineage>
        <taxon>Eukaryota</taxon>
        <taxon>Cryptophyceae</taxon>
        <taxon>Pyrenomonadales</taxon>
        <taxon>Geminigeraceae</taxon>
        <taxon>Guillardia</taxon>
    </lineage>
</organism>
<dbReference type="EnsemblProtists" id="EKX35450">
    <property type="protein sequence ID" value="EKX35450"/>
    <property type="gene ID" value="GUITHDRAFT_118366"/>
</dbReference>